<dbReference type="FunFam" id="3.20.20.80:FF:000001">
    <property type="entry name" value="1,4-alpha-glucan branching enzyme"/>
    <property type="match status" value="1"/>
</dbReference>
<dbReference type="GO" id="GO:0043169">
    <property type="term" value="F:cation binding"/>
    <property type="evidence" value="ECO:0007669"/>
    <property type="project" value="InterPro"/>
</dbReference>
<sequence length="706" mass="82502">MFSGVINLQRILQPTTGEAANIVVPHLDNLLKLDPYLVPYQDEIRRRYHVFQKILKQLTTEEQGIDVFTSAYKHFGIHINHETNEINIKEWASGAKAMYIHGDFNSWKEKQYPFTRDQWGVWRITIPPLSDGSSAIKHGQAIKLLIETSDGKLVNRICPWSRYVQRAEKSNIYHGVFYDPPNDEIYQFKYSQPKKRDRLKIYEAHVGISSSNEEIATYENFRINIIPRIVKQGYNTIQLMAVMEHPYYASFGYQVTSFFAASSRFGTPEDLKALIDEAHKYDLTVLLDLVHSHSCKNIEDGINMFDGTSSCFFHDNARGYHTLWDSRCFNYMEREVMRFLLSNIRYWLEEFKFDGFRFDGVSSMLYHSHGIAHSFSGTYDEYFGLATDTDSFNYLQLANYVSQTLFPESITIAEEVSGMPTLCRPLSEGGAGFDYRLAMAIPDVWIKLLKEKRDEDWHMGNITWTLTNRRSSEKSITYAESHDQALVGDKAISHWLFDDQVYTHMSVFSERTNVIERGLALHKMIRLLTYGLGGEGWLNFEGNEFGHPEWLDFPRAGNKDSYKYARRLFYLSDDETLRYKYLNAWDKAMNSLEEEYKWLSAKNTFISRRIEADKIIVFERGERSLMFIFNFHGNKSFNDYRVGCGHSGKYRIVLNSDSRPFDGQERIDDKQIFSTENIMWDERQFSFKVNIPNRCVFVLALIEDRQ</sequence>
<dbReference type="InterPro" id="IPR013783">
    <property type="entry name" value="Ig-like_fold"/>
</dbReference>
<evidence type="ECO:0000256" key="7">
    <source>
        <dbReference type="PIRSR" id="PIRSR000463-1"/>
    </source>
</evidence>
<evidence type="ECO:0000256" key="5">
    <source>
        <dbReference type="ARBA" id="ARBA00022679"/>
    </source>
</evidence>
<protein>
    <recommendedName>
        <fullName evidence="3">1,4-alpha-glucan branching enzyme</fullName>
        <ecNumber evidence="3">2.4.1.18</ecNumber>
    </recommendedName>
</protein>
<dbReference type="GO" id="GO:0004553">
    <property type="term" value="F:hydrolase activity, hydrolyzing O-glycosyl compounds"/>
    <property type="evidence" value="ECO:0007669"/>
    <property type="project" value="InterPro"/>
</dbReference>
<dbReference type="PANTHER" id="PTHR43651">
    <property type="entry name" value="1,4-ALPHA-GLUCAN-BRANCHING ENZYME"/>
    <property type="match status" value="1"/>
</dbReference>
<evidence type="ECO:0000256" key="6">
    <source>
        <dbReference type="ARBA" id="ARBA00060592"/>
    </source>
</evidence>
<reference evidence="9" key="1">
    <citation type="submission" date="2021-02" db="EMBL/GenBank/DDBJ databases">
        <authorList>
            <person name="Nowell W R."/>
        </authorList>
    </citation>
    <scope>NUCLEOTIDE SEQUENCE</scope>
</reference>
<accession>A0A815B9M4</accession>
<dbReference type="InterPro" id="IPR014756">
    <property type="entry name" value="Ig_E-set"/>
</dbReference>
<dbReference type="SUPFAM" id="SSF51445">
    <property type="entry name" value="(Trans)glycosidases"/>
    <property type="match status" value="1"/>
</dbReference>
<dbReference type="GO" id="GO:0005978">
    <property type="term" value="P:glycogen biosynthetic process"/>
    <property type="evidence" value="ECO:0007669"/>
    <property type="project" value="InterPro"/>
</dbReference>
<dbReference type="GO" id="GO:0003844">
    <property type="term" value="F:1,4-alpha-glucan branching enzyme activity"/>
    <property type="evidence" value="ECO:0007669"/>
    <property type="project" value="UniProtKB-EC"/>
</dbReference>
<dbReference type="InterPro" id="IPR004193">
    <property type="entry name" value="Glyco_hydro_13_N"/>
</dbReference>
<dbReference type="CDD" id="cd11321">
    <property type="entry name" value="AmyAc_bac_euk_BE"/>
    <property type="match status" value="1"/>
</dbReference>
<proteinExistence type="inferred from homology"/>
<gene>
    <name evidence="9" type="ORF">IZO911_LOCUS32198</name>
</gene>
<comment type="pathway">
    <text evidence="6">Glycan biosynthesis.</text>
</comment>
<feature type="active site" description="Nucleophile" evidence="7">
    <location>
        <position position="359"/>
    </location>
</feature>
<feature type="active site" description="Proton donor" evidence="7">
    <location>
        <position position="414"/>
    </location>
</feature>
<dbReference type="Pfam" id="PF02806">
    <property type="entry name" value="Alpha-amylase_C"/>
    <property type="match status" value="1"/>
</dbReference>
<dbReference type="Gene3D" id="2.60.40.10">
    <property type="entry name" value="Immunoglobulins"/>
    <property type="match status" value="1"/>
</dbReference>
<organism evidence="9 10">
    <name type="scientific">Adineta steineri</name>
    <dbReference type="NCBI Taxonomy" id="433720"/>
    <lineage>
        <taxon>Eukaryota</taxon>
        <taxon>Metazoa</taxon>
        <taxon>Spiralia</taxon>
        <taxon>Gnathifera</taxon>
        <taxon>Rotifera</taxon>
        <taxon>Eurotatoria</taxon>
        <taxon>Bdelloidea</taxon>
        <taxon>Adinetida</taxon>
        <taxon>Adinetidae</taxon>
        <taxon>Adineta</taxon>
    </lineage>
</organism>
<feature type="domain" description="Glycosyl hydrolase family 13 catalytic" evidence="8">
    <location>
        <begin position="224"/>
        <end position="589"/>
    </location>
</feature>
<comment type="caution">
    <text evidence="9">The sequence shown here is derived from an EMBL/GenBank/DDBJ whole genome shotgun (WGS) entry which is preliminary data.</text>
</comment>
<dbReference type="EC" id="2.4.1.18" evidence="3"/>
<comment type="catalytic activity">
    <reaction evidence="1">
        <text>Transfers a segment of a (1-&gt;4)-alpha-D-glucan chain to a primary hydroxy group in a similar glucan chain.</text>
        <dbReference type="EC" id="2.4.1.18"/>
    </reaction>
</comment>
<dbReference type="SUPFAM" id="SSF81296">
    <property type="entry name" value="E set domains"/>
    <property type="match status" value="1"/>
</dbReference>
<keyword evidence="5" id="KW-0808">Transferase</keyword>
<evidence type="ECO:0000259" key="8">
    <source>
        <dbReference type="SMART" id="SM00642"/>
    </source>
</evidence>
<dbReference type="Pfam" id="PF00128">
    <property type="entry name" value="Alpha-amylase"/>
    <property type="match status" value="1"/>
</dbReference>
<evidence type="ECO:0000256" key="3">
    <source>
        <dbReference type="ARBA" id="ARBA00012541"/>
    </source>
</evidence>
<dbReference type="Pfam" id="PF02922">
    <property type="entry name" value="CBM_48"/>
    <property type="match status" value="1"/>
</dbReference>
<dbReference type="Gene3D" id="2.60.40.1180">
    <property type="entry name" value="Golgi alpha-mannosidase II"/>
    <property type="match status" value="1"/>
</dbReference>
<name>A0A815B9M4_9BILA</name>
<comment type="similarity">
    <text evidence="2">Belongs to the glycosyl hydrolase 13 family. GlgB subfamily.</text>
</comment>
<dbReference type="SUPFAM" id="SSF51011">
    <property type="entry name" value="Glycosyl hydrolase domain"/>
    <property type="match status" value="1"/>
</dbReference>
<dbReference type="PIRSF" id="PIRSF000463">
    <property type="entry name" value="GlgB"/>
    <property type="match status" value="1"/>
</dbReference>
<dbReference type="InterPro" id="IPR006047">
    <property type="entry name" value="GH13_cat_dom"/>
</dbReference>
<evidence type="ECO:0000313" key="9">
    <source>
        <dbReference type="EMBL" id="CAF1266793.1"/>
    </source>
</evidence>
<dbReference type="GO" id="GO:0005737">
    <property type="term" value="C:cytoplasm"/>
    <property type="evidence" value="ECO:0007669"/>
    <property type="project" value="TreeGrafter"/>
</dbReference>
<evidence type="ECO:0000256" key="1">
    <source>
        <dbReference type="ARBA" id="ARBA00000826"/>
    </source>
</evidence>
<dbReference type="CDD" id="cd02854">
    <property type="entry name" value="E_set_GBE_euk_N"/>
    <property type="match status" value="1"/>
</dbReference>
<dbReference type="AlphaFoldDB" id="A0A815B9M4"/>
<evidence type="ECO:0000313" key="10">
    <source>
        <dbReference type="Proteomes" id="UP000663860"/>
    </source>
</evidence>
<dbReference type="InterPro" id="IPR037439">
    <property type="entry name" value="Branching_enzy"/>
</dbReference>
<evidence type="ECO:0000256" key="2">
    <source>
        <dbReference type="ARBA" id="ARBA00009000"/>
    </source>
</evidence>
<dbReference type="Proteomes" id="UP000663860">
    <property type="component" value="Unassembled WGS sequence"/>
</dbReference>
<dbReference type="EMBL" id="CAJNOE010000550">
    <property type="protein sequence ID" value="CAF1266793.1"/>
    <property type="molecule type" value="Genomic_DNA"/>
</dbReference>
<dbReference type="InterPro" id="IPR013780">
    <property type="entry name" value="Glyco_hydro_b"/>
</dbReference>
<evidence type="ECO:0000256" key="4">
    <source>
        <dbReference type="ARBA" id="ARBA00022676"/>
    </source>
</evidence>
<dbReference type="Gene3D" id="3.20.20.80">
    <property type="entry name" value="Glycosidases"/>
    <property type="match status" value="1"/>
</dbReference>
<dbReference type="InterPro" id="IPR017853">
    <property type="entry name" value="GH"/>
</dbReference>
<dbReference type="SMART" id="SM00642">
    <property type="entry name" value="Aamy"/>
    <property type="match status" value="1"/>
</dbReference>
<keyword evidence="4" id="KW-0328">Glycosyltransferase</keyword>
<dbReference type="InterPro" id="IPR006048">
    <property type="entry name" value="A-amylase/branching_C"/>
</dbReference>
<dbReference type="PANTHER" id="PTHR43651:SF3">
    <property type="entry name" value="1,4-ALPHA-GLUCAN-BRANCHING ENZYME"/>
    <property type="match status" value="1"/>
</dbReference>